<accession>A0ABN9U9Y0</accession>
<comment type="caution">
    <text evidence="2">The sequence shown here is derived from an EMBL/GenBank/DDBJ whole genome shotgun (WGS) entry which is preliminary data.</text>
</comment>
<reference evidence="2" key="1">
    <citation type="submission" date="2023-10" db="EMBL/GenBank/DDBJ databases">
        <authorList>
            <person name="Chen Y."/>
            <person name="Shah S."/>
            <person name="Dougan E. K."/>
            <person name="Thang M."/>
            <person name="Chan C."/>
        </authorList>
    </citation>
    <scope>NUCLEOTIDE SEQUENCE [LARGE SCALE GENOMIC DNA]</scope>
</reference>
<evidence type="ECO:0000256" key="1">
    <source>
        <dbReference type="SAM" id="MobiDB-lite"/>
    </source>
</evidence>
<evidence type="ECO:0000313" key="3">
    <source>
        <dbReference type="Proteomes" id="UP001189429"/>
    </source>
</evidence>
<proteinExistence type="predicted"/>
<gene>
    <name evidence="2" type="ORF">PCOR1329_LOCUS46538</name>
</gene>
<keyword evidence="3" id="KW-1185">Reference proteome</keyword>
<dbReference type="EMBL" id="CAUYUJ010015600">
    <property type="protein sequence ID" value="CAK0856074.1"/>
    <property type="molecule type" value="Genomic_DNA"/>
</dbReference>
<evidence type="ECO:0000313" key="2">
    <source>
        <dbReference type="EMBL" id="CAK0856074.1"/>
    </source>
</evidence>
<sequence length="110" mass="11769">MPVLEGNFHAGSLTLHAENDVAKILGRVSSELDTSHPLGKELIDRVGKHADDAHQIGNRLLKVSTMKCTRRVRKPRGAAAAAISLPDRDEHMPAFDGDAGNGDDGAHRAD</sequence>
<feature type="region of interest" description="Disordered" evidence="1">
    <location>
        <begin position="72"/>
        <end position="110"/>
    </location>
</feature>
<name>A0ABN9U9Y0_9DINO</name>
<dbReference type="Proteomes" id="UP001189429">
    <property type="component" value="Unassembled WGS sequence"/>
</dbReference>
<protein>
    <submittedName>
        <fullName evidence="2">Uncharacterized protein</fullName>
    </submittedName>
</protein>
<organism evidence="2 3">
    <name type="scientific">Prorocentrum cordatum</name>
    <dbReference type="NCBI Taxonomy" id="2364126"/>
    <lineage>
        <taxon>Eukaryota</taxon>
        <taxon>Sar</taxon>
        <taxon>Alveolata</taxon>
        <taxon>Dinophyceae</taxon>
        <taxon>Prorocentrales</taxon>
        <taxon>Prorocentraceae</taxon>
        <taxon>Prorocentrum</taxon>
    </lineage>
</organism>